<gene>
    <name evidence="2" type="ORF">CUZ56_01748</name>
</gene>
<reference evidence="2 3" key="1">
    <citation type="submission" date="2018-01" db="EMBL/GenBank/DDBJ databases">
        <title>Saezia sanguinis gen. nov., sp. nov., in the order Burkholderiales isolated from human blood.</title>
        <authorList>
            <person name="Medina-Pascual M.J."/>
            <person name="Valdezate S."/>
            <person name="Monzon S."/>
            <person name="Cuesta I."/>
            <person name="Carrasco G."/>
            <person name="Villalon P."/>
            <person name="Saez-Nieto J.A."/>
        </authorList>
    </citation>
    <scope>NUCLEOTIDE SEQUENCE [LARGE SCALE GENOMIC DNA]</scope>
    <source>
        <strain evidence="2 3">CNM695-12</strain>
    </source>
</reference>
<dbReference type="PROSITE" id="PS51257">
    <property type="entry name" value="PROKAR_LIPOPROTEIN"/>
    <property type="match status" value="1"/>
</dbReference>
<evidence type="ECO:0000313" key="3">
    <source>
        <dbReference type="Proteomes" id="UP000286947"/>
    </source>
</evidence>
<evidence type="ECO:0000256" key="1">
    <source>
        <dbReference type="SAM" id="SignalP"/>
    </source>
</evidence>
<feature type="chain" id="PRO_5019483385" description="Lipoprotein" evidence="1">
    <location>
        <begin position="20"/>
        <end position="136"/>
    </location>
</feature>
<dbReference type="Proteomes" id="UP000286947">
    <property type="component" value="Unassembled WGS sequence"/>
</dbReference>
<accession>A0A433SCJ2</accession>
<evidence type="ECO:0000313" key="2">
    <source>
        <dbReference type="EMBL" id="RUS66468.1"/>
    </source>
</evidence>
<name>A0A433SCJ2_9BURK</name>
<keyword evidence="3" id="KW-1185">Reference proteome</keyword>
<evidence type="ECO:0008006" key="4">
    <source>
        <dbReference type="Google" id="ProtNLM"/>
    </source>
</evidence>
<keyword evidence="1" id="KW-0732">Signal</keyword>
<comment type="caution">
    <text evidence="2">The sequence shown here is derived from an EMBL/GenBank/DDBJ whole genome shotgun (WGS) entry which is preliminary data.</text>
</comment>
<dbReference type="AlphaFoldDB" id="A0A433SCJ2"/>
<sequence precursor="true">MKKTLLFLFISLMLSGCTSQIGVSNGWQKIHENEKLSFYIENPLNTNIENWRGEVSGDWTFFYLLVQGKDNEDPWSMVIDSAVNCSSQTFLCRYIVRYDQPFGKGNITQQLISRNYSTCERNNTFPVPQIINFICQ</sequence>
<protein>
    <recommendedName>
        <fullName evidence="4">Lipoprotein</fullName>
    </recommendedName>
</protein>
<feature type="signal peptide" evidence="1">
    <location>
        <begin position="1"/>
        <end position="19"/>
    </location>
</feature>
<proteinExistence type="predicted"/>
<dbReference type="EMBL" id="PQSP01000004">
    <property type="protein sequence ID" value="RUS66468.1"/>
    <property type="molecule type" value="Genomic_DNA"/>
</dbReference>
<organism evidence="2 3">
    <name type="scientific">Saezia sanguinis</name>
    <dbReference type="NCBI Taxonomy" id="1965230"/>
    <lineage>
        <taxon>Bacteria</taxon>
        <taxon>Pseudomonadati</taxon>
        <taxon>Pseudomonadota</taxon>
        <taxon>Betaproteobacteria</taxon>
        <taxon>Burkholderiales</taxon>
        <taxon>Saeziaceae</taxon>
        <taxon>Saezia</taxon>
    </lineage>
</organism>